<gene>
    <name evidence="3" type="ORF">KDK67_04795</name>
</gene>
<dbReference type="InterPro" id="IPR053870">
    <property type="entry name" value="TiaS-like_TCKD"/>
</dbReference>
<dbReference type="AlphaFoldDB" id="A0A9E5DAY4"/>
<dbReference type="RefSeq" id="WP_250867705.1">
    <property type="nucleotide sequence ID" value="NZ_JAGSOI010000013.1"/>
</dbReference>
<dbReference type="EMBL" id="JAGSOI010000013">
    <property type="protein sequence ID" value="MCM1986322.1"/>
    <property type="molecule type" value="Genomic_DNA"/>
</dbReference>
<dbReference type="PANTHER" id="PTHR40705:SF1">
    <property type="entry name" value="TRNA(ILE2) 2-AGMATINYLCYTIDINE SYNTHETASE TIAS"/>
    <property type="match status" value="1"/>
</dbReference>
<reference evidence="3" key="2">
    <citation type="submission" date="2021-04" db="EMBL/GenBank/DDBJ databases">
        <authorList>
            <person name="Dong X."/>
        </authorList>
    </citation>
    <scope>NUCLEOTIDE SEQUENCE</scope>
    <source>
        <strain evidence="3">LLY</strain>
    </source>
</reference>
<evidence type="ECO:0000259" key="1">
    <source>
        <dbReference type="Pfam" id="PF08489"/>
    </source>
</evidence>
<organism evidence="3 4">
    <name type="scientific">Methanococcoides seepicolus</name>
    <dbReference type="NCBI Taxonomy" id="2828780"/>
    <lineage>
        <taxon>Archaea</taxon>
        <taxon>Methanobacteriati</taxon>
        <taxon>Methanobacteriota</taxon>
        <taxon>Stenosarchaea group</taxon>
        <taxon>Methanomicrobia</taxon>
        <taxon>Methanosarcinales</taxon>
        <taxon>Methanosarcinaceae</taxon>
        <taxon>Methanococcoides</taxon>
    </lineage>
</organism>
<protein>
    <submittedName>
        <fullName evidence="3">DUF1743 domain-containing protein</fullName>
    </submittedName>
</protein>
<reference evidence="3" key="1">
    <citation type="journal article" date="2021" name="mSystems">
        <title>Bacteria and Archaea Synergistically Convert Glycine Betaine to Biogenic Methane in the Formosa Cold Seep of the South China Sea.</title>
        <authorList>
            <person name="Li L."/>
            <person name="Zhang W."/>
            <person name="Zhang S."/>
            <person name="Song L."/>
            <person name="Sun Q."/>
            <person name="Zhang H."/>
            <person name="Xiang H."/>
            <person name="Dong X."/>
        </authorList>
    </citation>
    <scope>NUCLEOTIDE SEQUENCE</scope>
    <source>
        <strain evidence="3">LLY</strain>
    </source>
</reference>
<evidence type="ECO:0000313" key="3">
    <source>
        <dbReference type="EMBL" id="MCM1986322.1"/>
    </source>
</evidence>
<evidence type="ECO:0000313" key="4">
    <source>
        <dbReference type="Proteomes" id="UP001056766"/>
    </source>
</evidence>
<feature type="non-terminal residue" evidence="3">
    <location>
        <position position="172"/>
    </location>
</feature>
<name>A0A9E5DAY4_9EURY</name>
<dbReference type="InterPro" id="IPR013696">
    <property type="entry name" value="TiaS_FLD"/>
</dbReference>
<sequence length="172" mass="19331">MIISIDDTDSREGMCTTYLCAILMDELKEYGNIRGSPILIRLNPTIPYKTRGNASTAFEITTSEPEKVMEHVISRVDELSELQSEMTNPGVVFIPEDRSEKVKEELGEFFLKAVREVLQIDDAKNLIANLDLPSRGWKNGRGLIGALAACGAMLNPGWDHTYEYLAYREKDT</sequence>
<dbReference type="Pfam" id="PF08489">
    <property type="entry name" value="TiaS_FLD"/>
    <property type="match status" value="1"/>
</dbReference>
<keyword evidence="4" id="KW-1185">Reference proteome</keyword>
<dbReference type="Pfam" id="PF22641">
    <property type="entry name" value="TiaS_TCKD"/>
    <property type="match status" value="1"/>
</dbReference>
<accession>A0A9E5DAY4</accession>
<proteinExistence type="predicted"/>
<feature type="domain" description="TiaS-like TCKD" evidence="2">
    <location>
        <begin position="2"/>
        <end position="58"/>
    </location>
</feature>
<dbReference type="Gene3D" id="3.30.70.2200">
    <property type="match status" value="1"/>
</dbReference>
<feature type="domain" description="TiaS FLD" evidence="1">
    <location>
        <begin position="140"/>
        <end position="171"/>
    </location>
</feature>
<comment type="caution">
    <text evidence="3">The sequence shown here is derived from an EMBL/GenBank/DDBJ whole genome shotgun (WGS) entry which is preliminary data.</text>
</comment>
<evidence type="ECO:0000259" key="2">
    <source>
        <dbReference type="Pfam" id="PF22641"/>
    </source>
</evidence>
<dbReference type="PANTHER" id="PTHR40705">
    <property type="entry name" value="TRNA(ILE2) 2-AGMATINYLCYTIDINE SYNTHETASE TIAS"/>
    <property type="match status" value="1"/>
</dbReference>
<dbReference type="Proteomes" id="UP001056766">
    <property type="component" value="Unassembled WGS sequence"/>
</dbReference>